<comment type="caution">
    <text evidence="2">The sequence shown here is derived from an EMBL/GenBank/DDBJ whole genome shotgun (WGS) entry which is preliminary data.</text>
</comment>
<evidence type="ECO:0000256" key="1">
    <source>
        <dbReference type="SAM" id="Phobius"/>
    </source>
</evidence>
<keyword evidence="1" id="KW-0472">Membrane</keyword>
<protein>
    <submittedName>
        <fullName evidence="2">Uncharacterized protein</fullName>
    </submittedName>
</protein>
<keyword evidence="1" id="KW-1133">Transmembrane helix</keyword>
<reference evidence="2 3" key="1">
    <citation type="submission" date="2024-05" db="EMBL/GenBank/DDBJ databases">
        <authorList>
            <person name="Park S."/>
        </authorList>
    </citation>
    <scope>NUCLEOTIDE SEQUENCE [LARGE SCALE GENOMIC DNA]</scope>
    <source>
        <strain evidence="2 3">DGU5</strain>
    </source>
</reference>
<feature type="transmembrane region" description="Helical" evidence="1">
    <location>
        <begin position="16"/>
        <end position="34"/>
    </location>
</feature>
<proteinExistence type="predicted"/>
<dbReference type="RefSeq" id="WP_346784738.1">
    <property type="nucleotide sequence ID" value="NZ_JBDLBR010000002.1"/>
</dbReference>
<sequence>MTTTASSSRVIKMVQLVLQGLVAFVVLAVGVLNLSGMMTEEMVRLGYPCYFATMALQVAHR</sequence>
<dbReference type="Proteomes" id="UP001484535">
    <property type="component" value="Unassembled WGS sequence"/>
</dbReference>
<keyword evidence="3" id="KW-1185">Reference proteome</keyword>
<gene>
    <name evidence="2" type="ORF">ABDJ38_08925</name>
</gene>
<name>A0ABV0CWR5_9SPHN</name>
<keyword evidence="1" id="KW-0812">Transmembrane</keyword>
<evidence type="ECO:0000313" key="3">
    <source>
        <dbReference type="Proteomes" id="UP001484535"/>
    </source>
</evidence>
<dbReference type="EMBL" id="JBDLBR010000002">
    <property type="protein sequence ID" value="MEN7537294.1"/>
    <property type="molecule type" value="Genomic_DNA"/>
</dbReference>
<accession>A0ABV0CWR5</accession>
<evidence type="ECO:0000313" key="2">
    <source>
        <dbReference type="EMBL" id="MEN7537294.1"/>
    </source>
</evidence>
<organism evidence="2 3">
    <name type="scientific">Aurantiacibacter flavus</name>
    <dbReference type="NCBI Taxonomy" id="3145232"/>
    <lineage>
        <taxon>Bacteria</taxon>
        <taxon>Pseudomonadati</taxon>
        <taxon>Pseudomonadota</taxon>
        <taxon>Alphaproteobacteria</taxon>
        <taxon>Sphingomonadales</taxon>
        <taxon>Erythrobacteraceae</taxon>
        <taxon>Aurantiacibacter</taxon>
    </lineage>
</organism>